<dbReference type="AlphaFoldDB" id="A0A1H4D8U1"/>
<dbReference type="STRING" id="551991.SAMN05192529_1531"/>
<proteinExistence type="predicted"/>
<protein>
    <recommendedName>
        <fullName evidence="3">YD repeat-containing protein</fullName>
    </recommendedName>
</protein>
<sequence>QHYSINTLKDSVRIWLVGFQSTPGAGLSTPTSSSYYAAGALHKLIVTDEAGNQVIEFKNKLDQVVLKKIQLTAAADDGTGSSTAYEGWLSTYYIYDNMGDLRCVIQPEGVVAMAHGSWTLTTTLLAEQCFRYEYDNRRRMIIKQVPGGGTVYMIYDARNRLVMTQDANMRAHNLWIGTKYDGFNRADSTWLDSLPGVSFTSMLTAAGTSESYRVSDITASNLLTATHYDDYTGITLPTGLSATYKSNWNSYLLAASNSSFPYPEQPAQVTATSTPVSTQGKVTWAKVKVLGTSTSTFITTVNIYDKKGRVIQTGQTNITGGYNITTTEYSWSGEPLVSVSWESKLGTRPDTSILVTKMSYDPLWRLVKTEVKETNSRWGAKTMPASFTTLSSQEYGSLGQLKKKYLGYRRSSATAYSTTPLESEYYEYNVRGWLLGVNRPYARDAASVDSISTTTSAMTISGEMFTESSMDIQSVSFPSTNYFGFDLGYDKVNNNLIKGKTYLAAQYTGNITGMVWKDAYDKKVRKY</sequence>
<dbReference type="Proteomes" id="UP000199041">
    <property type="component" value="Unassembled WGS sequence"/>
</dbReference>
<feature type="non-terminal residue" evidence="1">
    <location>
        <position position="1"/>
    </location>
</feature>
<evidence type="ECO:0000313" key="2">
    <source>
        <dbReference type="Proteomes" id="UP000199041"/>
    </source>
</evidence>
<organism evidence="1 2">
    <name type="scientific">Arachidicoccus rhizosphaerae</name>
    <dbReference type="NCBI Taxonomy" id="551991"/>
    <lineage>
        <taxon>Bacteria</taxon>
        <taxon>Pseudomonadati</taxon>
        <taxon>Bacteroidota</taxon>
        <taxon>Chitinophagia</taxon>
        <taxon>Chitinophagales</taxon>
        <taxon>Chitinophagaceae</taxon>
        <taxon>Arachidicoccus</taxon>
    </lineage>
</organism>
<name>A0A1H4D8U1_9BACT</name>
<feature type="non-terminal residue" evidence="1">
    <location>
        <position position="527"/>
    </location>
</feature>
<keyword evidence="2" id="KW-1185">Reference proteome</keyword>
<evidence type="ECO:0000313" key="1">
    <source>
        <dbReference type="EMBL" id="SEA68829.1"/>
    </source>
</evidence>
<dbReference type="EMBL" id="FNQY01000053">
    <property type="protein sequence ID" value="SEA68829.1"/>
    <property type="molecule type" value="Genomic_DNA"/>
</dbReference>
<evidence type="ECO:0008006" key="3">
    <source>
        <dbReference type="Google" id="ProtNLM"/>
    </source>
</evidence>
<reference evidence="1 2" key="1">
    <citation type="submission" date="2016-10" db="EMBL/GenBank/DDBJ databases">
        <authorList>
            <person name="de Groot N.N."/>
        </authorList>
    </citation>
    <scope>NUCLEOTIDE SEQUENCE [LARGE SCALE GENOMIC DNA]</scope>
    <source>
        <strain evidence="1 2">Vu-144</strain>
    </source>
</reference>
<accession>A0A1H4D8U1</accession>
<gene>
    <name evidence="1" type="ORF">SAMN05192529_1531</name>
</gene>
<dbReference type="Gene3D" id="2.180.10.10">
    <property type="entry name" value="RHS repeat-associated core"/>
    <property type="match status" value="1"/>
</dbReference>